<organism evidence="11">
    <name type="scientific">Salmonella enterica</name>
    <name type="common">Salmonella choleraesuis</name>
    <dbReference type="NCBI Taxonomy" id="28901"/>
    <lineage>
        <taxon>Bacteria</taxon>
        <taxon>Pseudomonadati</taxon>
        <taxon>Pseudomonadota</taxon>
        <taxon>Gammaproteobacteria</taxon>
        <taxon>Enterobacterales</taxon>
        <taxon>Enterobacteriaceae</taxon>
        <taxon>Salmonella</taxon>
    </lineage>
</organism>
<dbReference type="PANTHER" id="PTHR46997">
    <property type="entry name" value="LOW AFFINITY TRYPTOPHAN PERMEASE-RELATED"/>
    <property type="match status" value="1"/>
</dbReference>
<feature type="transmembrane region" description="Helical" evidence="10">
    <location>
        <begin position="87"/>
        <end position="107"/>
    </location>
</feature>
<comment type="subcellular location">
    <subcellularLocation>
        <location evidence="1 10">Cell inner membrane</location>
        <topology evidence="1 10">Multi-pass membrane protein</topology>
    </subcellularLocation>
</comment>
<evidence type="ECO:0000256" key="7">
    <source>
        <dbReference type="ARBA" id="ARBA00022970"/>
    </source>
</evidence>
<dbReference type="EMBL" id="AAGFSO010000004">
    <property type="protein sequence ID" value="EBN4400183.1"/>
    <property type="molecule type" value="Genomic_DNA"/>
</dbReference>
<dbReference type="NCBIfam" id="NF007789">
    <property type="entry name" value="PRK10483.1"/>
    <property type="match status" value="1"/>
</dbReference>
<dbReference type="FunFam" id="1.20.1740.10:FF:000019">
    <property type="entry name" value="Tryptophan permease TnaB"/>
    <property type="match status" value="1"/>
</dbReference>
<dbReference type="Pfam" id="PF03222">
    <property type="entry name" value="Trp_Tyr_perm"/>
    <property type="match status" value="1"/>
</dbReference>
<evidence type="ECO:0000256" key="10">
    <source>
        <dbReference type="RuleBase" id="RU367149"/>
    </source>
</evidence>
<keyword evidence="3 10" id="KW-0813">Transport</keyword>
<evidence type="ECO:0000256" key="9">
    <source>
        <dbReference type="ARBA" id="ARBA00023136"/>
    </source>
</evidence>
<evidence type="ECO:0000256" key="4">
    <source>
        <dbReference type="ARBA" id="ARBA00022475"/>
    </source>
</evidence>
<dbReference type="PRINTS" id="PR00166">
    <property type="entry name" value="AROAAPRMEASE"/>
</dbReference>
<feature type="transmembrane region" description="Helical" evidence="10">
    <location>
        <begin position="387"/>
        <end position="406"/>
    </location>
</feature>
<accession>A0A5T8B8W9</accession>
<feature type="transmembrane region" description="Helical" evidence="10">
    <location>
        <begin position="285"/>
        <end position="310"/>
    </location>
</feature>
<protein>
    <recommendedName>
        <fullName evidence="10">Aromatic amino acid permease</fullName>
    </recommendedName>
</protein>
<dbReference type="NCBIfam" id="NF007235">
    <property type="entry name" value="PRK09664.1"/>
    <property type="match status" value="1"/>
</dbReference>
<reference evidence="11" key="1">
    <citation type="submission" date="2018-07" db="EMBL/GenBank/DDBJ databases">
        <authorList>
            <consortium name="PulseNet: The National Subtyping Network for Foodborne Disease Surveillance"/>
            <person name="Tarr C.L."/>
            <person name="Trees E."/>
            <person name="Katz L.S."/>
            <person name="Carleton-Romer H.A."/>
            <person name="Stroika S."/>
            <person name="Kucerova Z."/>
            <person name="Roache K.F."/>
            <person name="Sabol A.L."/>
            <person name="Besser J."/>
            <person name="Gerner-Smidt P."/>
        </authorList>
    </citation>
    <scope>NUCLEOTIDE SEQUENCE</scope>
    <source>
        <strain evidence="11">PNUSAS044948</strain>
    </source>
</reference>
<dbReference type="GO" id="GO:0003333">
    <property type="term" value="P:amino acid transmembrane transport"/>
    <property type="evidence" value="ECO:0007669"/>
    <property type="project" value="InterPro"/>
</dbReference>
<comment type="caution">
    <text evidence="11">The sequence shown here is derived from an EMBL/GenBank/DDBJ whole genome shotgun (WGS) entry which is preliminary data.</text>
</comment>
<comment type="similarity">
    <text evidence="2 10">Belongs to the amino acid/polyamine transporter 2 family. Mtr/TnaB/TyrP permease subfamily.</text>
</comment>
<keyword evidence="7 10" id="KW-0029">Amino-acid transport</keyword>
<keyword evidence="8 10" id="KW-1133">Transmembrane helix</keyword>
<dbReference type="AlphaFoldDB" id="A0A5T8B8W9"/>
<evidence type="ECO:0000256" key="2">
    <source>
        <dbReference type="ARBA" id="ARBA00005452"/>
    </source>
</evidence>
<sequence>MELDSNTKHSSFWGIMVIAGTVIGGGMFALPVDLAGAWFFWGAFILIITWFSMMHSGLLLLEANLNYPVGSSFNTITKDLIGNKWNIISGITVAFVLYILTYAYISANGAIISETITINSGMHVNPRIVGICTAIFVASILWVSSLAASRITSLFLGIKILAFIIVFGSFFFQVDYSILRDIVASESHNTYLPYIFMAVPVCLASFGFHGNIPSLIICYGKRKDKLIKSVVFGSLLALVIYLFWLYCTMGNIHRSNFKEIIASGGNVDSLVRSFLGTNPRGIIKFFLLIFSNLAVASSFFGVTLGLFDYLADLFKMDNSSSGRFKTILLTFLPPAVLYLIFPNGFIYAIGGAGLCATIWAVIVPAFLALKSRERFPDKMFTVWGGKAIPLVVILFGIVVILCWFGNTLNLLPRFT</sequence>
<dbReference type="InterPro" id="IPR013061">
    <property type="entry name" value="Trp/try_permease_CS"/>
</dbReference>
<feature type="transmembrane region" description="Helical" evidence="10">
    <location>
        <begin position="127"/>
        <end position="147"/>
    </location>
</feature>
<comment type="function">
    <text evidence="10">Involved in transporting aromatic amino acids across the cytoplasmic membrane.</text>
</comment>
<keyword evidence="9 10" id="KW-0472">Membrane</keyword>
<gene>
    <name evidence="11" type="ORF">DSA09_08620</name>
</gene>
<keyword evidence="6 10" id="KW-0812">Transmembrane</keyword>
<feature type="transmembrane region" description="Helical" evidence="10">
    <location>
        <begin position="347"/>
        <end position="367"/>
    </location>
</feature>
<feature type="transmembrane region" description="Helical" evidence="10">
    <location>
        <begin position="226"/>
        <end position="246"/>
    </location>
</feature>
<evidence type="ECO:0000313" key="11">
    <source>
        <dbReference type="EMBL" id="EBN4400183.1"/>
    </source>
</evidence>
<feature type="transmembrane region" description="Helical" evidence="10">
    <location>
        <begin position="12"/>
        <end position="32"/>
    </location>
</feature>
<evidence type="ECO:0000256" key="5">
    <source>
        <dbReference type="ARBA" id="ARBA00022519"/>
    </source>
</evidence>
<dbReference type="GO" id="GO:0005886">
    <property type="term" value="C:plasma membrane"/>
    <property type="evidence" value="ECO:0007669"/>
    <property type="project" value="UniProtKB-SubCell"/>
</dbReference>
<dbReference type="InterPro" id="IPR013059">
    <property type="entry name" value="Trp_tyr_transpt"/>
</dbReference>
<evidence type="ECO:0000256" key="1">
    <source>
        <dbReference type="ARBA" id="ARBA00004429"/>
    </source>
</evidence>
<feature type="transmembrane region" description="Helical" evidence="10">
    <location>
        <begin position="38"/>
        <end position="61"/>
    </location>
</feature>
<evidence type="ECO:0000256" key="8">
    <source>
        <dbReference type="ARBA" id="ARBA00022989"/>
    </source>
</evidence>
<keyword evidence="4 10" id="KW-1003">Cell membrane</keyword>
<name>A0A5T8B8W9_SALER</name>
<feature type="transmembrane region" description="Helical" evidence="10">
    <location>
        <begin position="322"/>
        <end position="341"/>
    </location>
</feature>
<feature type="transmembrane region" description="Helical" evidence="10">
    <location>
        <begin position="194"/>
        <end position="219"/>
    </location>
</feature>
<dbReference type="GO" id="GO:0015173">
    <property type="term" value="F:aromatic amino acid transmembrane transporter activity"/>
    <property type="evidence" value="ECO:0007669"/>
    <property type="project" value="UniProtKB-UniRule"/>
</dbReference>
<evidence type="ECO:0000256" key="3">
    <source>
        <dbReference type="ARBA" id="ARBA00022448"/>
    </source>
</evidence>
<evidence type="ECO:0000256" key="6">
    <source>
        <dbReference type="ARBA" id="ARBA00022692"/>
    </source>
</evidence>
<dbReference type="PROSITE" id="PS00594">
    <property type="entry name" value="AROMATIC_AA_PERMEASE_1"/>
    <property type="match status" value="1"/>
</dbReference>
<dbReference type="NCBIfam" id="TIGR00837">
    <property type="entry name" value="araaP"/>
    <property type="match status" value="1"/>
</dbReference>
<dbReference type="PANTHER" id="PTHR46997:SF1">
    <property type="entry name" value="LOW AFFINITY TRYPTOPHAN PERMEASE-RELATED"/>
    <property type="match status" value="1"/>
</dbReference>
<dbReference type="InterPro" id="IPR018227">
    <property type="entry name" value="Amino_acid_transport_2"/>
</dbReference>
<proteinExistence type="inferred from homology"/>
<keyword evidence="5 10" id="KW-0997">Cell inner membrane</keyword>
<feature type="transmembrane region" description="Helical" evidence="10">
    <location>
        <begin position="154"/>
        <end position="174"/>
    </location>
</feature>
<dbReference type="Gene3D" id="1.20.1740.10">
    <property type="entry name" value="Amino acid/polyamine transporter I"/>
    <property type="match status" value="1"/>
</dbReference>